<evidence type="ECO:0000259" key="3">
    <source>
        <dbReference type="Pfam" id="PF02568"/>
    </source>
</evidence>
<dbReference type="AlphaFoldDB" id="A0A6L2R4S4"/>
<dbReference type="GO" id="GO:0005524">
    <property type="term" value="F:ATP binding"/>
    <property type="evidence" value="ECO:0007669"/>
    <property type="project" value="UniProtKB-KW"/>
</dbReference>
<keyword evidence="4" id="KW-0808">Transferase</keyword>
<dbReference type="GO" id="GO:0005829">
    <property type="term" value="C:cytosol"/>
    <property type="evidence" value="ECO:0007669"/>
    <property type="project" value="TreeGrafter"/>
</dbReference>
<dbReference type="InterPro" id="IPR050102">
    <property type="entry name" value="tRNA_sulfurtransferase_ThiI"/>
</dbReference>
<evidence type="ECO:0000313" key="4">
    <source>
        <dbReference type="EMBL" id="GFH62561.1"/>
    </source>
</evidence>
<keyword evidence="1" id="KW-0547">Nucleotide-binding</keyword>
<dbReference type="SUPFAM" id="SSF52402">
    <property type="entry name" value="Adenine nucleotide alpha hydrolases-like"/>
    <property type="match status" value="1"/>
</dbReference>
<dbReference type="GO" id="GO:0052837">
    <property type="term" value="P:thiazole biosynthetic process"/>
    <property type="evidence" value="ECO:0007669"/>
    <property type="project" value="TreeGrafter"/>
</dbReference>
<dbReference type="InterPro" id="IPR014729">
    <property type="entry name" value="Rossmann-like_a/b/a_fold"/>
</dbReference>
<dbReference type="PANTHER" id="PTHR43209:SF1">
    <property type="entry name" value="TRNA SULFURTRANSFERASE"/>
    <property type="match status" value="1"/>
</dbReference>
<reference evidence="4 5" key="1">
    <citation type="journal article" date="2020" name="ISME J.">
        <title>Parallel Reductive Genome Evolution in Desulfovibrio Ectosymbionts Independently Acquired by Trichonympha Protists in the Termite Gut.</title>
        <authorList>
            <person name="Takeuchi M."/>
            <person name="Kuwahara H."/>
            <person name="Murakami T."/>
            <person name="Takahashi K."/>
            <person name="Kajitani R."/>
            <person name="Toyoda A."/>
            <person name="Itoh T."/>
            <person name="Ohkuma M."/>
            <person name="Hongoh Y."/>
        </authorList>
    </citation>
    <scope>NUCLEOTIDE SEQUENCE [LARGE SCALE GENOMIC DNA]</scope>
    <source>
        <strain evidence="4">ZnDsv-02</strain>
    </source>
</reference>
<evidence type="ECO:0000256" key="2">
    <source>
        <dbReference type="ARBA" id="ARBA00022840"/>
    </source>
</evidence>
<dbReference type="PANTHER" id="PTHR43209">
    <property type="entry name" value="TRNA SULFURTRANSFERASE"/>
    <property type="match status" value="1"/>
</dbReference>
<keyword evidence="2" id="KW-0067">ATP-binding</keyword>
<dbReference type="InterPro" id="IPR020536">
    <property type="entry name" value="ThiI_AANH"/>
</dbReference>
<dbReference type="Pfam" id="PF02568">
    <property type="entry name" value="ThiI"/>
    <property type="match status" value="1"/>
</dbReference>
<organism evidence="4 5">
    <name type="scientific">Candidatus Desulfovibrio kirbyi</name>
    <dbReference type="NCBI Taxonomy" id="2696086"/>
    <lineage>
        <taxon>Bacteria</taxon>
        <taxon>Pseudomonadati</taxon>
        <taxon>Thermodesulfobacteriota</taxon>
        <taxon>Desulfovibrionia</taxon>
        <taxon>Desulfovibrionales</taxon>
        <taxon>Desulfovibrionaceae</taxon>
        <taxon>Desulfovibrio</taxon>
    </lineage>
</organism>
<evidence type="ECO:0000256" key="1">
    <source>
        <dbReference type="ARBA" id="ARBA00022741"/>
    </source>
</evidence>
<dbReference type="GO" id="GO:0002937">
    <property type="term" value="P:tRNA 4-thiouridine biosynthesis"/>
    <property type="evidence" value="ECO:0007669"/>
    <property type="project" value="TreeGrafter"/>
</dbReference>
<dbReference type="EMBL" id="BLLL01000003">
    <property type="protein sequence ID" value="GFH62561.1"/>
    <property type="molecule type" value="Genomic_DNA"/>
</dbReference>
<keyword evidence="4" id="KW-0489">Methyltransferase</keyword>
<dbReference type="Proteomes" id="UP000505077">
    <property type="component" value="Unassembled WGS sequence"/>
</dbReference>
<feature type="domain" description="Thil AANH" evidence="3">
    <location>
        <begin position="5"/>
        <end position="146"/>
    </location>
</feature>
<name>A0A6L2R4S4_9BACT</name>
<accession>A0A6L2R4S4</accession>
<protein>
    <submittedName>
        <fullName evidence="4">tRNA(5-methylaminomethyl-2-thiouridylate) methyltransferase</fullName>
    </submittedName>
</protein>
<evidence type="ECO:0000313" key="5">
    <source>
        <dbReference type="Proteomes" id="UP000505077"/>
    </source>
</evidence>
<dbReference type="Gene3D" id="3.40.50.620">
    <property type="entry name" value="HUPs"/>
    <property type="match status" value="1"/>
</dbReference>
<comment type="caution">
    <text evidence="4">The sequence shown here is derived from an EMBL/GenBank/DDBJ whole genome shotgun (WGS) entry which is preliminary data.</text>
</comment>
<sequence>MTHSPEVLVLFSGGLDSLLSALLLLEQGVRVRCLHAVSPFFGNKNSLPLWSARYGLDIHALDVGDEFVEMLRAGPTHGYGKIMNPCVDCKILLLRRARQYMEKTGAQALATGEVLGQRPMSQRRDAMNVIAREAGVDGLLVRPLCAQRLPPTPVEKKGIVDRARLLGFCGRGRSEQLALAARFRLEHIPTPAGGCRLTERETARRYWSVLTRLAQPQAADFALANLGRQFWGDGGNERKNEGGYWLCIGRNCEDNAKLEASAREADALLVLADAPGPVGLARGGAQWPDGALAQACALTASYAPKAMGQGAGARVRTNKNRVLTVMPERMTFFEETPTWETTRPKIRATTRQLINERRNRSSAL</sequence>
<dbReference type="GO" id="GO:0004810">
    <property type="term" value="F:CCA tRNA nucleotidyltransferase activity"/>
    <property type="evidence" value="ECO:0007669"/>
    <property type="project" value="InterPro"/>
</dbReference>
<dbReference type="GO" id="GO:0008168">
    <property type="term" value="F:methyltransferase activity"/>
    <property type="evidence" value="ECO:0007669"/>
    <property type="project" value="UniProtKB-KW"/>
</dbReference>
<gene>
    <name evidence="4" type="ORF">ZNDK_0332</name>
</gene>
<proteinExistence type="predicted"/>
<dbReference type="GO" id="GO:0032259">
    <property type="term" value="P:methylation"/>
    <property type="evidence" value="ECO:0007669"/>
    <property type="project" value="UniProtKB-KW"/>
</dbReference>